<feature type="region of interest" description="Disordered" evidence="1">
    <location>
        <begin position="29"/>
        <end position="53"/>
    </location>
</feature>
<dbReference type="Proteomes" id="UP001497453">
    <property type="component" value="Chromosome 1"/>
</dbReference>
<proteinExistence type="predicted"/>
<name>A0ABP1CH41_9APHY</name>
<evidence type="ECO:0000313" key="3">
    <source>
        <dbReference type="EMBL" id="CAL1693998.1"/>
    </source>
</evidence>
<dbReference type="CDD" id="cd09917">
    <property type="entry name" value="F-box_SF"/>
    <property type="match status" value="1"/>
</dbReference>
<accession>A0ABP1CH41</accession>
<organism evidence="3 4">
    <name type="scientific">Somion occarium</name>
    <dbReference type="NCBI Taxonomy" id="3059160"/>
    <lineage>
        <taxon>Eukaryota</taxon>
        <taxon>Fungi</taxon>
        <taxon>Dikarya</taxon>
        <taxon>Basidiomycota</taxon>
        <taxon>Agaricomycotina</taxon>
        <taxon>Agaricomycetes</taxon>
        <taxon>Polyporales</taxon>
        <taxon>Cerrenaceae</taxon>
        <taxon>Somion</taxon>
    </lineage>
</organism>
<evidence type="ECO:0000313" key="4">
    <source>
        <dbReference type="Proteomes" id="UP001497453"/>
    </source>
</evidence>
<evidence type="ECO:0000256" key="1">
    <source>
        <dbReference type="SAM" id="MobiDB-lite"/>
    </source>
</evidence>
<dbReference type="EMBL" id="OZ037944">
    <property type="protein sequence ID" value="CAL1693998.1"/>
    <property type="molecule type" value="Genomic_DNA"/>
</dbReference>
<feature type="domain" description="F-box" evidence="2">
    <location>
        <begin position="58"/>
        <end position="107"/>
    </location>
</feature>
<dbReference type="InterPro" id="IPR036047">
    <property type="entry name" value="F-box-like_dom_sf"/>
</dbReference>
<dbReference type="Pfam" id="PF00646">
    <property type="entry name" value="F-box"/>
    <property type="match status" value="1"/>
</dbReference>
<sequence>MFTQFRYTTDISFNKRARSSVDAQIDGEPEAPIFNAQATERGKQPRRHGNVHRQEGKLQHLLGMPTDILYEIFAHMGPGELLNLARTSKALRALLMKRDAAPFWAAARRTVEGLPDCPPFLSEPEYANLCFDSHCHRCLKPNVRSITWACLKRYCPDCRKQMIVRKGSQCLSVPLQPGMDVTLPVPTHLIKESRDYSSSWIDVLELESLKEQYLNVQPEQRMEWLSQQDRRVAQITEFADRCKTWYADARQARSDDIRAKGTIRLNAVMDKLRDIGWGDELDRILACEDENPLVKLPEVNKPTKLTSSSWSHIKDAVVRFMEEQRDKRLSAERCDILKTRFKLFKETCSSWKLGALAPPVLFLEHTPEVRAVIDVPNAILLNENDFEDIRNLMPDLIQRWVQTRKALLSDQLKKVHSLSENLELGDLAITASYVCKHFACYSRLLSYTEALNHRCSAYKSSSNQTNADDYEEVLSEFVSLEELRSLPHYLDVPHILAQRVIEACGQDHLRVTASQMDKLPVRLSCPYECAGPDVRAIMSWRAAIVHLFDHLCRLSAPYPAPLCPVFLISPDVNELASNIPPIERCSEDDVAKLTLCQQSSGDKETQKTATNSLCFCVHCPHATWAGNTKQETEAHLRDVHDIHIPSLHTDYYYDPDSRWVSRPFYIISNKADIAGLPQHLQKALDDGEAVVSAFSKEKM</sequence>
<dbReference type="PROSITE" id="PS50181">
    <property type="entry name" value="FBOX"/>
    <property type="match status" value="1"/>
</dbReference>
<keyword evidence="4" id="KW-1185">Reference proteome</keyword>
<protein>
    <recommendedName>
        <fullName evidence="2">F-box domain-containing protein</fullName>
    </recommendedName>
</protein>
<reference evidence="4" key="1">
    <citation type="submission" date="2024-04" db="EMBL/GenBank/DDBJ databases">
        <authorList>
            <person name="Shaw F."/>
            <person name="Minotto A."/>
        </authorList>
    </citation>
    <scope>NUCLEOTIDE SEQUENCE [LARGE SCALE GENOMIC DNA]</scope>
</reference>
<dbReference type="SMART" id="SM00256">
    <property type="entry name" value="FBOX"/>
    <property type="match status" value="1"/>
</dbReference>
<gene>
    <name evidence="3" type="ORF">GFSPODELE1_LOCUS99</name>
</gene>
<dbReference type="InterPro" id="IPR001810">
    <property type="entry name" value="F-box_dom"/>
</dbReference>
<dbReference type="SUPFAM" id="SSF81383">
    <property type="entry name" value="F-box domain"/>
    <property type="match status" value="1"/>
</dbReference>
<evidence type="ECO:0000259" key="2">
    <source>
        <dbReference type="PROSITE" id="PS50181"/>
    </source>
</evidence>